<feature type="transmembrane region" description="Helical" evidence="2">
    <location>
        <begin position="402"/>
        <end position="423"/>
    </location>
</feature>
<reference evidence="3" key="1">
    <citation type="submission" date="2020-05" db="EMBL/GenBank/DDBJ databases">
        <authorList>
            <person name="Chiriac C."/>
            <person name="Salcher M."/>
            <person name="Ghai R."/>
            <person name="Kavagutti S V."/>
        </authorList>
    </citation>
    <scope>NUCLEOTIDE SEQUENCE</scope>
</reference>
<feature type="transmembrane region" description="Helical" evidence="2">
    <location>
        <begin position="179"/>
        <end position="208"/>
    </location>
</feature>
<feature type="region of interest" description="Disordered" evidence="1">
    <location>
        <begin position="696"/>
        <end position="720"/>
    </location>
</feature>
<gene>
    <name evidence="3" type="ORF">UFOPK3401_00714</name>
</gene>
<feature type="transmembrane region" description="Helical" evidence="2">
    <location>
        <begin position="99"/>
        <end position="120"/>
    </location>
</feature>
<name>A0A6J7DIR9_9ZZZZ</name>
<proteinExistence type="predicted"/>
<keyword evidence="2" id="KW-0812">Transmembrane</keyword>
<feature type="transmembrane region" description="Helical" evidence="2">
    <location>
        <begin position="126"/>
        <end position="143"/>
    </location>
</feature>
<sequence length="720" mass="78277">MLPRTQQGGLDADDLVGAEGAGAQSRKPPPSWLVHVPFALLVVAALVPRVVALVGYRPLLMFFGDSQTYLIAAQSSQLSTSRPFGYSAFLRLMSWTHEIWTIALIQHLAIIFLAIILYSTLLHLNAPVWLALIVPAPMLLDGYQILIEHVAMTEVLFSILIVGALLVAIRRRFTLGSGLVVGVLLAAATLTRTVALPVIAIMLAYLIARRVSWKSICACIVAFCLPIVAYAGWFLATYDTFAIQKDGRFLYARVAPIADCTRLTLSNAARELCDSTPLDARPGSNFYAWDRTSPFNQIPKGQTAVAIGQQREVEGREFGVAVITQQPLDYARLVAHDLVHYFSPGRFSSVQDTPPSWWDFPLVPARPDQQVVLSGSDFADDKSDVSLSQQAATFLRGWQSVFGTQGLFLLLCLLLGIGGAVVGRRIKGGARRLDPLLFAATGTALIVVPSATSVFDYRYALPAAIPLYAAAGWGILLLLQARQLRGLQGQEVVELTAFDDVFVPNRHRARNRLTPWLTTGTFIVLVLAVVLAPVRNEPIYARYARAGAERSVLGYSKDSVHPLVSNTDWSIRNFDGGSIYLSPGSNTYVITSDTENAYRRGGGQAVFGLPLTGTSTLRQFGRESVTWFERGVIVYSQKRGARTVLPPLIDGWCFPTSPCTLGVPLANAQRQANGTLKQEFTGGSLVSQLDGSVKELPRKSSTVTPELPTDAVLPPDVRGG</sequence>
<feature type="transmembrane region" description="Helical" evidence="2">
    <location>
        <begin position="461"/>
        <end position="479"/>
    </location>
</feature>
<feature type="transmembrane region" description="Helical" evidence="2">
    <location>
        <begin position="215"/>
        <end position="236"/>
    </location>
</feature>
<evidence type="ECO:0000256" key="2">
    <source>
        <dbReference type="SAM" id="Phobius"/>
    </source>
</evidence>
<feature type="transmembrane region" description="Helical" evidence="2">
    <location>
        <begin position="32"/>
        <end position="56"/>
    </location>
</feature>
<dbReference type="EMBL" id="CAFBLM010000025">
    <property type="protein sequence ID" value="CAB4869420.1"/>
    <property type="molecule type" value="Genomic_DNA"/>
</dbReference>
<keyword evidence="2" id="KW-1133">Transmembrane helix</keyword>
<dbReference type="AlphaFoldDB" id="A0A6J7DIR9"/>
<feature type="transmembrane region" description="Helical" evidence="2">
    <location>
        <begin position="516"/>
        <end position="534"/>
    </location>
</feature>
<feature type="transmembrane region" description="Helical" evidence="2">
    <location>
        <begin position="435"/>
        <end position="455"/>
    </location>
</feature>
<accession>A0A6J7DIR9</accession>
<organism evidence="3">
    <name type="scientific">freshwater metagenome</name>
    <dbReference type="NCBI Taxonomy" id="449393"/>
    <lineage>
        <taxon>unclassified sequences</taxon>
        <taxon>metagenomes</taxon>
        <taxon>ecological metagenomes</taxon>
    </lineage>
</organism>
<keyword evidence="2" id="KW-0472">Membrane</keyword>
<evidence type="ECO:0000313" key="3">
    <source>
        <dbReference type="EMBL" id="CAB4869420.1"/>
    </source>
</evidence>
<protein>
    <submittedName>
        <fullName evidence="3">Unannotated protein</fullName>
    </submittedName>
</protein>
<feature type="transmembrane region" description="Helical" evidence="2">
    <location>
        <begin position="155"/>
        <end position="173"/>
    </location>
</feature>
<evidence type="ECO:0000256" key="1">
    <source>
        <dbReference type="SAM" id="MobiDB-lite"/>
    </source>
</evidence>